<sequence>MLEGLGVFLSERVFGEYRRDLLTETLDQMDADAQQQRELRAASLRQAIAEAETKSKRLLRGLELVDNPDQSFVRDLNERRAELHGQQLGLERQLAGLEVEIQETPNPDLLARLPITSVDVTDMPEVMSRPLFEILHLKIHYDHRTELATCRVTLTSGSIGGIADMADSLPGQPGGTTPRTSKEEGMAERKTPPPTFCEAPPAGLEPAAKRLEGAWCLG</sequence>
<gene>
    <name evidence="2" type="ORF">RQC66_40340</name>
</gene>
<reference evidence="3" key="1">
    <citation type="submission" date="2023-07" db="EMBL/GenBank/DDBJ databases">
        <title>Draft genome sequence of the endophytic actinobacterium Streptomyces justiciae WPN32, a potential antibiotic producer.</title>
        <authorList>
            <person name="Yasawong M."/>
            <person name="Pana W."/>
            <person name="Ganta P."/>
            <person name="Santapan N."/>
            <person name="Songngamsuk T."/>
            <person name="Phatcharaharikarn M."/>
            <person name="Kerdtoob S."/>
            <person name="Nantapong N."/>
        </authorList>
    </citation>
    <scope>NUCLEOTIDE SEQUENCE [LARGE SCALE GENOMIC DNA]</scope>
    <source>
        <strain evidence="3">WPN32</strain>
    </source>
</reference>
<accession>A0ABU3M7F6</accession>
<dbReference type="RefSeq" id="WP_314207201.1">
    <property type="nucleotide sequence ID" value="NZ_JAVTLL010000042.1"/>
</dbReference>
<organism evidence="2 3">
    <name type="scientific">Streptomyces justiciae</name>
    <dbReference type="NCBI Taxonomy" id="2780140"/>
    <lineage>
        <taxon>Bacteria</taxon>
        <taxon>Bacillati</taxon>
        <taxon>Actinomycetota</taxon>
        <taxon>Actinomycetes</taxon>
        <taxon>Kitasatosporales</taxon>
        <taxon>Streptomycetaceae</taxon>
        <taxon>Streptomyces</taxon>
    </lineage>
</organism>
<evidence type="ECO:0000313" key="3">
    <source>
        <dbReference type="Proteomes" id="UP001257948"/>
    </source>
</evidence>
<feature type="region of interest" description="Disordered" evidence="1">
    <location>
        <begin position="164"/>
        <end position="203"/>
    </location>
</feature>
<feature type="compositionally biased region" description="Basic and acidic residues" evidence="1">
    <location>
        <begin position="180"/>
        <end position="191"/>
    </location>
</feature>
<proteinExistence type="predicted"/>
<dbReference type="EMBL" id="JAVTLL010000042">
    <property type="protein sequence ID" value="MDT7846986.1"/>
    <property type="molecule type" value="Genomic_DNA"/>
</dbReference>
<evidence type="ECO:0000256" key="1">
    <source>
        <dbReference type="SAM" id="MobiDB-lite"/>
    </source>
</evidence>
<protein>
    <submittedName>
        <fullName evidence="2">Uncharacterized protein</fullName>
    </submittedName>
</protein>
<evidence type="ECO:0000313" key="2">
    <source>
        <dbReference type="EMBL" id="MDT7846986.1"/>
    </source>
</evidence>
<dbReference type="Proteomes" id="UP001257948">
    <property type="component" value="Unassembled WGS sequence"/>
</dbReference>
<comment type="caution">
    <text evidence="2">The sequence shown here is derived from an EMBL/GenBank/DDBJ whole genome shotgun (WGS) entry which is preliminary data.</text>
</comment>
<name>A0ABU3M7F6_9ACTN</name>
<keyword evidence="3" id="KW-1185">Reference proteome</keyword>